<dbReference type="EMBL" id="ABEU02000019">
    <property type="protein sequence ID" value="PNR34004.1"/>
    <property type="molecule type" value="Genomic_DNA"/>
</dbReference>
<reference evidence="1 3" key="1">
    <citation type="journal article" date="2008" name="Science">
        <title>The Physcomitrella genome reveals evolutionary insights into the conquest of land by plants.</title>
        <authorList>
            <person name="Rensing S."/>
            <person name="Lang D."/>
            <person name="Zimmer A."/>
            <person name="Terry A."/>
            <person name="Salamov A."/>
            <person name="Shapiro H."/>
            <person name="Nishiyama T."/>
            <person name="Perroud P.-F."/>
            <person name="Lindquist E."/>
            <person name="Kamisugi Y."/>
            <person name="Tanahashi T."/>
            <person name="Sakakibara K."/>
            <person name="Fujita T."/>
            <person name="Oishi K."/>
            <person name="Shin-I T."/>
            <person name="Kuroki Y."/>
            <person name="Toyoda A."/>
            <person name="Suzuki Y."/>
            <person name="Hashimoto A."/>
            <person name="Yamaguchi K."/>
            <person name="Sugano A."/>
            <person name="Kohara Y."/>
            <person name="Fujiyama A."/>
            <person name="Anterola A."/>
            <person name="Aoki S."/>
            <person name="Ashton N."/>
            <person name="Barbazuk W.B."/>
            <person name="Barker E."/>
            <person name="Bennetzen J."/>
            <person name="Bezanilla M."/>
            <person name="Blankenship R."/>
            <person name="Cho S.H."/>
            <person name="Dutcher S."/>
            <person name="Estelle M."/>
            <person name="Fawcett J.A."/>
            <person name="Gundlach H."/>
            <person name="Hanada K."/>
            <person name="Heyl A."/>
            <person name="Hicks K.A."/>
            <person name="Hugh J."/>
            <person name="Lohr M."/>
            <person name="Mayer K."/>
            <person name="Melkozernov A."/>
            <person name="Murata T."/>
            <person name="Nelson D."/>
            <person name="Pils B."/>
            <person name="Prigge M."/>
            <person name="Reiss B."/>
            <person name="Renner T."/>
            <person name="Rombauts S."/>
            <person name="Rushton P."/>
            <person name="Sanderfoot A."/>
            <person name="Schween G."/>
            <person name="Shiu S.-H."/>
            <person name="Stueber K."/>
            <person name="Theodoulou F.L."/>
            <person name="Tu H."/>
            <person name="Van de Peer Y."/>
            <person name="Verrier P.J."/>
            <person name="Waters E."/>
            <person name="Wood A."/>
            <person name="Yang L."/>
            <person name="Cove D."/>
            <person name="Cuming A."/>
            <person name="Hasebe M."/>
            <person name="Lucas S."/>
            <person name="Mishler D.B."/>
            <person name="Reski R."/>
            <person name="Grigoriev I."/>
            <person name="Quatrano R.S."/>
            <person name="Boore J.L."/>
        </authorList>
    </citation>
    <scope>NUCLEOTIDE SEQUENCE [LARGE SCALE GENOMIC DNA]</scope>
    <source>
        <strain evidence="2 3">cv. Gransden 2004</strain>
    </source>
</reference>
<accession>A0A2K1IXK3</accession>
<reference evidence="1 3" key="2">
    <citation type="journal article" date="2018" name="Plant J.">
        <title>The Physcomitrella patens chromosome-scale assembly reveals moss genome structure and evolution.</title>
        <authorList>
            <person name="Lang D."/>
            <person name="Ullrich K.K."/>
            <person name="Murat F."/>
            <person name="Fuchs J."/>
            <person name="Jenkins J."/>
            <person name="Haas F.B."/>
            <person name="Piednoel M."/>
            <person name="Gundlach H."/>
            <person name="Van Bel M."/>
            <person name="Meyberg R."/>
            <person name="Vives C."/>
            <person name="Morata J."/>
            <person name="Symeonidi A."/>
            <person name="Hiss M."/>
            <person name="Muchero W."/>
            <person name="Kamisugi Y."/>
            <person name="Saleh O."/>
            <person name="Blanc G."/>
            <person name="Decker E.L."/>
            <person name="van Gessel N."/>
            <person name="Grimwood J."/>
            <person name="Hayes R.D."/>
            <person name="Graham S.W."/>
            <person name="Gunter L.E."/>
            <person name="McDaniel S.F."/>
            <person name="Hoernstein S.N.W."/>
            <person name="Larsson A."/>
            <person name="Li F.W."/>
            <person name="Perroud P.F."/>
            <person name="Phillips J."/>
            <person name="Ranjan P."/>
            <person name="Rokshar D.S."/>
            <person name="Rothfels C.J."/>
            <person name="Schneider L."/>
            <person name="Shu S."/>
            <person name="Stevenson D.W."/>
            <person name="Thummler F."/>
            <person name="Tillich M."/>
            <person name="Villarreal Aguilar J.C."/>
            <person name="Widiez T."/>
            <person name="Wong G.K."/>
            <person name="Wymore A."/>
            <person name="Zhang Y."/>
            <person name="Zimmer A.D."/>
            <person name="Quatrano R.S."/>
            <person name="Mayer K.F.X."/>
            <person name="Goodstein D."/>
            <person name="Casacuberta J.M."/>
            <person name="Vandepoele K."/>
            <person name="Reski R."/>
            <person name="Cuming A.C."/>
            <person name="Tuskan G.A."/>
            <person name="Maumus F."/>
            <person name="Salse J."/>
            <person name="Schmutz J."/>
            <person name="Rensing S.A."/>
        </authorList>
    </citation>
    <scope>NUCLEOTIDE SEQUENCE [LARGE SCALE GENOMIC DNA]</scope>
    <source>
        <strain evidence="2 3">cv. Gransden 2004</strain>
    </source>
</reference>
<sequence length="47" mass="5099">MALNWVQIYPTHRLLGALKNPQQTEDFIAPSKDVGKGPSHQAVIGGN</sequence>
<evidence type="ECO:0000313" key="1">
    <source>
        <dbReference type="EMBL" id="PNR34004.1"/>
    </source>
</evidence>
<dbReference type="AlphaFoldDB" id="A0A2K1IXK3"/>
<evidence type="ECO:0000313" key="2">
    <source>
        <dbReference type="EnsemblPlants" id="Pp3c19_7250V3.1"/>
    </source>
</evidence>
<dbReference type="InParanoid" id="A0A2K1IXK3"/>
<reference evidence="2" key="3">
    <citation type="submission" date="2020-12" db="UniProtKB">
        <authorList>
            <consortium name="EnsemblPlants"/>
        </authorList>
    </citation>
    <scope>IDENTIFICATION</scope>
</reference>
<keyword evidence="3" id="KW-1185">Reference proteome</keyword>
<name>A0A2K1IXK3_PHYPA</name>
<dbReference type="EnsemblPlants" id="Pp3c19_7250V3.1">
    <property type="protein sequence ID" value="Pp3c19_7250V3.1"/>
    <property type="gene ID" value="Pp3c19_7250"/>
</dbReference>
<protein>
    <submittedName>
        <fullName evidence="1 2">Uncharacterized protein</fullName>
    </submittedName>
</protein>
<organism evidence="1">
    <name type="scientific">Physcomitrium patens</name>
    <name type="common">Spreading-leaved earth moss</name>
    <name type="synonym">Physcomitrella patens</name>
    <dbReference type="NCBI Taxonomy" id="3218"/>
    <lineage>
        <taxon>Eukaryota</taxon>
        <taxon>Viridiplantae</taxon>
        <taxon>Streptophyta</taxon>
        <taxon>Embryophyta</taxon>
        <taxon>Bryophyta</taxon>
        <taxon>Bryophytina</taxon>
        <taxon>Bryopsida</taxon>
        <taxon>Funariidae</taxon>
        <taxon>Funariales</taxon>
        <taxon>Funariaceae</taxon>
        <taxon>Physcomitrium</taxon>
    </lineage>
</organism>
<gene>
    <name evidence="1" type="ORF">PHYPA_023820</name>
</gene>
<dbReference type="Gramene" id="Pp3c19_7250V3.1">
    <property type="protein sequence ID" value="Pp3c19_7250V3.1"/>
    <property type="gene ID" value="Pp3c19_7250"/>
</dbReference>
<proteinExistence type="predicted"/>
<dbReference type="Proteomes" id="UP000006727">
    <property type="component" value="Chromosome 19"/>
</dbReference>
<evidence type="ECO:0000313" key="3">
    <source>
        <dbReference type="Proteomes" id="UP000006727"/>
    </source>
</evidence>